<evidence type="ECO:0000313" key="2">
    <source>
        <dbReference type="Ensembl" id="ENSUMAP00000032317"/>
    </source>
</evidence>
<evidence type="ECO:0000256" key="1">
    <source>
        <dbReference type="SAM" id="MobiDB-lite"/>
    </source>
</evidence>
<dbReference type="Ensembl" id="ENSUMAT00000038202.1">
    <property type="protein sequence ID" value="ENSUMAP00000032317.1"/>
    <property type="gene ID" value="ENSUMAG00000023280.1"/>
</dbReference>
<accession>A0A452VF97</accession>
<organism evidence="2">
    <name type="scientific">Ursus maritimus</name>
    <name type="common">Polar bear</name>
    <name type="synonym">Thalarctos maritimus</name>
    <dbReference type="NCBI Taxonomy" id="29073"/>
    <lineage>
        <taxon>Eukaryota</taxon>
        <taxon>Metazoa</taxon>
        <taxon>Chordata</taxon>
        <taxon>Craniata</taxon>
        <taxon>Vertebrata</taxon>
        <taxon>Euteleostomi</taxon>
        <taxon>Mammalia</taxon>
        <taxon>Eutheria</taxon>
        <taxon>Laurasiatheria</taxon>
        <taxon>Carnivora</taxon>
        <taxon>Caniformia</taxon>
        <taxon>Ursidae</taxon>
        <taxon>Ursus</taxon>
    </lineage>
</organism>
<proteinExistence type="predicted"/>
<dbReference type="AlphaFoldDB" id="A0A452VF97"/>
<protein>
    <submittedName>
        <fullName evidence="2">Uncharacterized protein</fullName>
    </submittedName>
</protein>
<sequence>MTPSCPGLCTRSCCATTSSSRRRCATSSRSWSGLGGSWSSRPRSSRSTGRSCRK</sequence>
<feature type="region of interest" description="Disordered" evidence="1">
    <location>
        <begin position="25"/>
        <end position="54"/>
    </location>
</feature>
<name>A0A452VF97_URSMA</name>
<reference evidence="2" key="1">
    <citation type="submission" date="2019-03" db="UniProtKB">
        <authorList>
            <consortium name="Ensembl"/>
        </authorList>
    </citation>
    <scope>IDENTIFICATION</scope>
</reference>